<keyword evidence="2" id="KW-0489">Methyltransferase</keyword>
<dbReference type="GO" id="GO:0032259">
    <property type="term" value="P:methylation"/>
    <property type="evidence" value="ECO:0007669"/>
    <property type="project" value="UniProtKB-KW"/>
</dbReference>
<dbReference type="Gene3D" id="3.40.50.150">
    <property type="entry name" value="Vaccinia Virus protein VP39"/>
    <property type="match status" value="1"/>
</dbReference>
<dbReference type="Proteomes" id="UP001058236">
    <property type="component" value="Chromosome"/>
</dbReference>
<dbReference type="Pfam" id="PF13489">
    <property type="entry name" value="Methyltransf_23"/>
    <property type="match status" value="1"/>
</dbReference>
<dbReference type="CDD" id="cd02440">
    <property type="entry name" value="AdoMet_MTases"/>
    <property type="match status" value="1"/>
</dbReference>
<proteinExistence type="predicted"/>
<evidence type="ECO:0000256" key="1">
    <source>
        <dbReference type="SAM" id="MobiDB-lite"/>
    </source>
</evidence>
<feature type="region of interest" description="Disordered" evidence="1">
    <location>
        <begin position="98"/>
        <end position="128"/>
    </location>
</feature>
<gene>
    <name evidence="2" type="ORF">NLU04_30245</name>
</gene>
<name>A0ABY5FFF6_9ACTN</name>
<dbReference type="EMBL" id="CP101397">
    <property type="protein sequence ID" value="UTR82447.1"/>
    <property type="molecule type" value="Genomic_DNA"/>
</dbReference>
<dbReference type="PANTHER" id="PTHR42912">
    <property type="entry name" value="METHYLTRANSFERASE"/>
    <property type="match status" value="1"/>
</dbReference>
<dbReference type="GO" id="GO:0008168">
    <property type="term" value="F:methyltransferase activity"/>
    <property type="evidence" value="ECO:0007669"/>
    <property type="project" value="UniProtKB-KW"/>
</dbReference>
<reference evidence="2" key="1">
    <citation type="submission" date="2022-07" db="EMBL/GenBank/DDBJ databases">
        <title>Genomic of Streptomyces cavourensis F2.</title>
        <authorList>
            <person name="Hu S."/>
            <person name="Liang W."/>
        </authorList>
    </citation>
    <scope>NUCLEOTIDE SEQUENCE</scope>
    <source>
        <strain evidence="2">F2</strain>
    </source>
</reference>
<dbReference type="InterPro" id="IPR029063">
    <property type="entry name" value="SAM-dependent_MTases_sf"/>
</dbReference>
<dbReference type="InterPro" id="IPR050508">
    <property type="entry name" value="Methyltransf_Superfamily"/>
</dbReference>
<keyword evidence="3" id="KW-1185">Reference proteome</keyword>
<sequence>MNTTADARTTWDGIYAARPAATDPRPNVRLTEAVAELPPGDALELGCGEGGDTLWLARRGWRVTAVDLSAVAVERLNALARSHGLADRVTAEQHDLGASFPEAPEAPDGTEATEAPDGTGGPDGGFDLVTAHYLHTPFDLDRSAVLRRAAHALRPGGRLLVVDHGSTAPWSWNQDPDVRFPSPREVAEGLALDPAGWTVERADAPRRTATGPDGTTAEVTDHVLCVRRVRRTDGHA</sequence>
<protein>
    <submittedName>
        <fullName evidence="2">Class I SAM-dependent methyltransferase</fullName>
    </submittedName>
</protein>
<dbReference type="SUPFAM" id="SSF53335">
    <property type="entry name" value="S-adenosyl-L-methionine-dependent methyltransferases"/>
    <property type="match status" value="1"/>
</dbReference>
<keyword evidence="2" id="KW-0808">Transferase</keyword>
<accession>A0ABY5FFF6</accession>
<organism evidence="2 3">
    <name type="scientific">Streptomyces cavourensis</name>
    <dbReference type="NCBI Taxonomy" id="67258"/>
    <lineage>
        <taxon>Bacteria</taxon>
        <taxon>Bacillati</taxon>
        <taxon>Actinomycetota</taxon>
        <taxon>Actinomycetes</taxon>
        <taxon>Kitasatosporales</taxon>
        <taxon>Streptomycetaceae</taxon>
        <taxon>Streptomyces</taxon>
    </lineage>
</organism>
<dbReference type="RefSeq" id="WP_175512774.1">
    <property type="nucleotide sequence ID" value="NZ_CP101397.1"/>
</dbReference>
<evidence type="ECO:0000313" key="2">
    <source>
        <dbReference type="EMBL" id="UTR82447.1"/>
    </source>
</evidence>
<dbReference type="PANTHER" id="PTHR42912:SF93">
    <property type="entry name" value="N6-ADENOSINE-METHYLTRANSFERASE TMT1A"/>
    <property type="match status" value="1"/>
</dbReference>
<evidence type="ECO:0000313" key="3">
    <source>
        <dbReference type="Proteomes" id="UP001058236"/>
    </source>
</evidence>